<keyword evidence="2" id="KW-1185">Reference proteome</keyword>
<dbReference type="KEGG" id="cbae:COR50_00865"/>
<dbReference type="Proteomes" id="UP000220133">
    <property type="component" value="Chromosome"/>
</dbReference>
<evidence type="ECO:0000313" key="2">
    <source>
        <dbReference type="Proteomes" id="UP000220133"/>
    </source>
</evidence>
<name>A0A291QPQ4_9BACT</name>
<evidence type="ECO:0000313" key="1">
    <source>
        <dbReference type="EMBL" id="ATL45824.1"/>
    </source>
</evidence>
<dbReference type="RefSeq" id="WP_098192214.1">
    <property type="nucleotide sequence ID" value="NZ_CP023777.1"/>
</dbReference>
<proteinExistence type="predicted"/>
<organism evidence="1 2">
    <name type="scientific">Chitinophaga caeni</name>
    <dbReference type="NCBI Taxonomy" id="2029983"/>
    <lineage>
        <taxon>Bacteria</taxon>
        <taxon>Pseudomonadati</taxon>
        <taxon>Bacteroidota</taxon>
        <taxon>Chitinophagia</taxon>
        <taxon>Chitinophagales</taxon>
        <taxon>Chitinophagaceae</taxon>
        <taxon>Chitinophaga</taxon>
    </lineage>
</organism>
<sequence>MTWESRTTPIKELMQKLDALSGKLDQIIDNLDKPYAAAIMHTSVDHDAWVDCWKKYFNNQENLSPSNILRE</sequence>
<dbReference type="AlphaFoldDB" id="A0A291QPQ4"/>
<protein>
    <submittedName>
        <fullName evidence="1">Uncharacterized protein</fullName>
    </submittedName>
</protein>
<reference evidence="1 2" key="1">
    <citation type="submission" date="2017-10" db="EMBL/GenBank/DDBJ databases">
        <title>Paenichitinophaga pekingensis gen. nov., sp. nov., isolated from activated sludge.</title>
        <authorList>
            <person name="Jin D."/>
            <person name="Kong X."/>
            <person name="Deng Y."/>
            <person name="Bai Z."/>
        </authorList>
    </citation>
    <scope>NUCLEOTIDE SEQUENCE [LARGE SCALE GENOMIC DNA]</scope>
    <source>
        <strain evidence="1 2">13</strain>
    </source>
</reference>
<accession>A0A291QPQ4</accession>
<gene>
    <name evidence="1" type="ORF">COR50_00865</name>
</gene>
<dbReference type="EMBL" id="CP023777">
    <property type="protein sequence ID" value="ATL45824.1"/>
    <property type="molecule type" value="Genomic_DNA"/>
</dbReference>
<dbReference type="OrthoDB" id="9803101at2"/>